<feature type="chain" id="PRO_5043271317" evidence="2">
    <location>
        <begin position="16"/>
        <end position="385"/>
    </location>
</feature>
<evidence type="ECO:0000313" key="6">
    <source>
        <dbReference type="Proteomes" id="UP001152797"/>
    </source>
</evidence>
<dbReference type="EMBL" id="CAMXCT010004268">
    <property type="protein sequence ID" value="CAI4008386.1"/>
    <property type="molecule type" value="Genomic_DNA"/>
</dbReference>
<evidence type="ECO:0000313" key="3">
    <source>
        <dbReference type="EMBL" id="CAI4008386.1"/>
    </source>
</evidence>
<proteinExistence type="predicted"/>
<dbReference type="EMBL" id="CAMXCT030004268">
    <property type="protein sequence ID" value="CAL4795698.1"/>
    <property type="molecule type" value="Genomic_DNA"/>
</dbReference>
<keyword evidence="1" id="KW-0472">Membrane</keyword>
<keyword evidence="5" id="KW-0223">Dioxygenase</keyword>
<protein>
    <submittedName>
        <fullName evidence="5">Fe2OG dioxygenase domain-containing protein</fullName>
    </submittedName>
</protein>
<feature type="signal peptide" evidence="2">
    <location>
        <begin position="1"/>
        <end position="15"/>
    </location>
</feature>
<reference evidence="3" key="1">
    <citation type="submission" date="2022-10" db="EMBL/GenBank/DDBJ databases">
        <authorList>
            <person name="Chen Y."/>
            <person name="Dougan E. K."/>
            <person name="Chan C."/>
            <person name="Rhodes N."/>
            <person name="Thang M."/>
        </authorList>
    </citation>
    <scope>NUCLEOTIDE SEQUENCE</scope>
</reference>
<name>A0A9P1DEY1_9DINO</name>
<comment type="caution">
    <text evidence="3">The sequence shown here is derived from an EMBL/GenBank/DDBJ whole genome shotgun (WGS) entry which is preliminary data.</text>
</comment>
<keyword evidence="2" id="KW-0732">Signal</keyword>
<feature type="transmembrane region" description="Helical" evidence="1">
    <location>
        <begin position="335"/>
        <end position="353"/>
    </location>
</feature>
<dbReference type="OrthoDB" id="414086at2759"/>
<dbReference type="AlphaFoldDB" id="A0A9P1DEY1"/>
<evidence type="ECO:0000256" key="1">
    <source>
        <dbReference type="SAM" id="Phobius"/>
    </source>
</evidence>
<dbReference type="GO" id="GO:0051213">
    <property type="term" value="F:dioxygenase activity"/>
    <property type="evidence" value="ECO:0007669"/>
    <property type="project" value="UniProtKB-KW"/>
</dbReference>
<sequence>MWRLILSMLATLVTGQKVSLYCFTCATPDTYEVGMIAGMAKLGLGMFECDGYDIISNVSADVLFKDYPEVAAKLKDHVHVIDMNLYVKKVKGPVGHDISSPATDPNSPLYQGKDATMEHLANTPVFKEVWSKIFKLGNFGKYDYTAKLDIDAVIVPARLSGMLGGRPDTAEYFQNAYHDMYGNFLHGPIELISKKGVYAFRDARHICFDKIDQMAFGEDFFAKQCWDMIQIHPVPTMEIRLLYDDYEWGLSAKHRCDALNPDPMVFKTQQYFGVYHPRKSMTTWLQCREQTGVPGIPSKAEMKAAIKLAGPGKPYDMKPLKKYEEIALVLQHHSVPVIFCAAGLLTMAFAVLVSKHRIRSNRAIMATAGLEAGHSMEDGLVAEIE</sequence>
<dbReference type="EMBL" id="CAMXCT020004268">
    <property type="protein sequence ID" value="CAL1161761.1"/>
    <property type="molecule type" value="Genomic_DNA"/>
</dbReference>
<gene>
    <name evidence="3" type="ORF">C1SCF055_LOCUS33834</name>
</gene>
<organism evidence="3">
    <name type="scientific">Cladocopium goreaui</name>
    <dbReference type="NCBI Taxonomy" id="2562237"/>
    <lineage>
        <taxon>Eukaryota</taxon>
        <taxon>Sar</taxon>
        <taxon>Alveolata</taxon>
        <taxon>Dinophyceae</taxon>
        <taxon>Suessiales</taxon>
        <taxon>Symbiodiniaceae</taxon>
        <taxon>Cladocopium</taxon>
    </lineage>
</organism>
<keyword evidence="5" id="KW-0560">Oxidoreductase</keyword>
<evidence type="ECO:0000256" key="2">
    <source>
        <dbReference type="SAM" id="SignalP"/>
    </source>
</evidence>
<keyword evidence="6" id="KW-1185">Reference proteome</keyword>
<dbReference type="Proteomes" id="UP001152797">
    <property type="component" value="Unassembled WGS sequence"/>
</dbReference>
<evidence type="ECO:0000313" key="5">
    <source>
        <dbReference type="EMBL" id="CAL4795698.1"/>
    </source>
</evidence>
<evidence type="ECO:0000313" key="4">
    <source>
        <dbReference type="EMBL" id="CAL1161761.1"/>
    </source>
</evidence>
<keyword evidence="1" id="KW-0812">Transmembrane</keyword>
<accession>A0A9P1DEY1</accession>
<keyword evidence="1" id="KW-1133">Transmembrane helix</keyword>
<reference evidence="4" key="2">
    <citation type="submission" date="2024-04" db="EMBL/GenBank/DDBJ databases">
        <authorList>
            <person name="Chen Y."/>
            <person name="Shah S."/>
            <person name="Dougan E. K."/>
            <person name="Thang M."/>
            <person name="Chan C."/>
        </authorList>
    </citation>
    <scope>NUCLEOTIDE SEQUENCE [LARGE SCALE GENOMIC DNA]</scope>
</reference>